<evidence type="ECO:0000313" key="3">
    <source>
        <dbReference type="Proteomes" id="UP000024837"/>
    </source>
</evidence>
<gene>
    <name evidence="2" type="ORF">DRE_04737</name>
</gene>
<accession>W7HRX8</accession>
<feature type="region of interest" description="Disordered" evidence="1">
    <location>
        <begin position="387"/>
        <end position="438"/>
    </location>
</feature>
<reference evidence="2 3" key="1">
    <citation type="submission" date="2013-05" db="EMBL/GenBank/DDBJ databases">
        <title>Drechslerella stenobrocha genome reveals carnivorous origination and mechanical trapping mechanism of predatory fungi.</title>
        <authorList>
            <person name="Liu X."/>
            <person name="Zhang W."/>
            <person name="Liu K."/>
        </authorList>
    </citation>
    <scope>NUCLEOTIDE SEQUENCE [LARGE SCALE GENOMIC DNA]</scope>
    <source>
        <strain evidence="2 3">248</strain>
    </source>
</reference>
<name>W7HRX8_9PEZI</name>
<protein>
    <submittedName>
        <fullName evidence="2">Uncharacterized protein</fullName>
    </submittedName>
</protein>
<evidence type="ECO:0000313" key="2">
    <source>
        <dbReference type="EMBL" id="EWC45944.1"/>
    </source>
</evidence>
<organism evidence="2 3">
    <name type="scientific">Drechslerella stenobrocha 248</name>
    <dbReference type="NCBI Taxonomy" id="1043628"/>
    <lineage>
        <taxon>Eukaryota</taxon>
        <taxon>Fungi</taxon>
        <taxon>Dikarya</taxon>
        <taxon>Ascomycota</taxon>
        <taxon>Pezizomycotina</taxon>
        <taxon>Orbiliomycetes</taxon>
        <taxon>Orbiliales</taxon>
        <taxon>Orbiliaceae</taxon>
        <taxon>Drechslerella</taxon>
    </lineage>
</organism>
<dbReference type="EMBL" id="KI966422">
    <property type="protein sequence ID" value="EWC45944.1"/>
    <property type="molecule type" value="Genomic_DNA"/>
</dbReference>
<dbReference type="AlphaFoldDB" id="W7HRX8"/>
<dbReference type="Proteomes" id="UP000024837">
    <property type="component" value="Unassembled WGS sequence"/>
</dbReference>
<dbReference type="OrthoDB" id="20368at2759"/>
<dbReference type="HOGENOM" id="CLU_032335_0_0_1"/>
<feature type="compositionally biased region" description="Low complexity" evidence="1">
    <location>
        <begin position="403"/>
        <end position="418"/>
    </location>
</feature>
<evidence type="ECO:0000256" key="1">
    <source>
        <dbReference type="SAM" id="MobiDB-lite"/>
    </source>
</evidence>
<proteinExistence type="predicted"/>
<sequence length="438" mass="48093">MVFRPTCKQFSIAGAATVLLLFAWLGSSLYTIDISALRASKYAGPSLDLTPNHESTRWRDRYYQQIFGETDQASEDIAPNLAELCQATQWRPDLYLNCTEIAHGLFNQVNEIKNCIRMAIDTGAGLILPSINERDSENLVSIHNHTLCFRFGHFWDEAYIINHLGRICPRMKVLPSDAPDIEGARVVTVDTQLAPGFTEYPGYFDGTRTFRDFAFKTIDDQNFTVIDFPIILGITWTFLAMNPENDPTGLDWRVWAELGLLLRPTETERRLVQKLSASPLLKKDSNGPGNGGNPPIYVACGNQTSVEEFRELAAARGYSVIDKWGILAGDTESLSQIDKLSFDAKGLLDYAVMLNGYFFLAKSAKVAVGTQQWGILASFVPSHLHHPTALEPSHSSRSHTSEAESSAAGAAAGAAAATDEVPVPTGPEPKLTVYCGGN</sequence>
<keyword evidence="3" id="KW-1185">Reference proteome</keyword>